<dbReference type="EMBL" id="JACDQQ010002703">
    <property type="protein sequence ID" value="MBA0088835.1"/>
    <property type="molecule type" value="Genomic_DNA"/>
</dbReference>
<dbReference type="InterPro" id="IPR008964">
    <property type="entry name" value="Invasin/intimin_cell_adhesion"/>
</dbReference>
<keyword evidence="5" id="KW-1185">Reference proteome</keyword>
<name>A0A7V8NWL2_9BACT</name>
<feature type="region of interest" description="Disordered" evidence="2">
    <location>
        <begin position="224"/>
        <end position="266"/>
    </location>
</feature>
<proteinExistence type="inferred from homology"/>
<dbReference type="InterPro" id="IPR003344">
    <property type="entry name" value="Big_1_dom"/>
</dbReference>
<dbReference type="Pfam" id="PF01345">
    <property type="entry name" value="DUF11"/>
    <property type="match status" value="1"/>
</dbReference>
<dbReference type="PROSITE" id="PS51127">
    <property type="entry name" value="BIG1"/>
    <property type="match status" value="1"/>
</dbReference>
<organism evidence="4 5">
    <name type="scientific">Candidatus Acidiferrum panamense</name>
    <dbReference type="NCBI Taxonomy" id="2741543"/>
    <lineage>
        <taxon>Bacteria</taxon>
        <taxon>Pseudomonadati</taxon>
        <taxon>Acidobacteriota</taxon>
        <taxon>Terriglobia</taxon>
        <taxon>Candidatus Acidiferrales</taxon>
        <taxon>Candidatus Acidiferrum</taxon>
    </lineage>
</organism>
<gene>
    <name evidence="4" type="ORF">HRJ53_27930</name>
</gene>
<dbReference type="SUPFAM" id="SSF49373">
    <property type="entry name" value="Invasin/intimin cell-adhesion fragments"/>
    <property type="match status" value="1"/>
</dbReference>
<evidence type="ECO:0000256" key="1">
    <source>
        <dbReference type="ARBA" id="ARBA00010116"/>
    </source>
</evidence>
<evidence type="ECO:0000259" key="3">
    <source>
        <dbReference type="PROSITE" id="PS51127"/>
    </source>
</evidence>
<feature type="domain" description="Big-1" evidence="3">
    <location>
        <begin position="27"/>
        <end position="125"/>
    </location>
</feature>
<evidence type="ECO:0000256" key="2">
    <source>
        <dbReference type="SAM" id="MobiDB-lite"/>
    </source>
</evidence>
<dbReference type="AlphaFoldDB" id="A0A7V8NWL2"/>
<dbReference type="InterPro" id="IPR047589">
    <property type="entry name" value="DUF11_rpt"/>
</dbReference>
<protein>
    <submittedName>
        <fullName evidence="4">DUF11 domain-containing protein</fullName>
    </submittedName>
</protein>
<dbReference type="InterPro" id="IPR013783">
    <property type="entry name" value="Ig-like_fold"/>
</dbReference>
<evidence type="ECO:0000313" key="4">
    <source>
        <dbReference type="EMBL" id="MBA0088835.1"/>
    </source>
</evidence>
<reference evidence="4" key="1">
    <citation type="submission" date="2020-06" db="EMBL/GenBank/DDBJ databases">
        <title>Legume-microbial interactions unlock mineral nutrients during tropical forest succession.</title>
        <authorList>
            <person name="Epihov D.Z."/>
        </authorList>
    </citation>
    <scope>NUCLEOTIDE SEQUENCE [LARGE SCALE GENOMIC DNA]</scope>
    <source>
        <strain evidence="4">Pan2503</strain>
    </source>
</reference>
<dbReference type="InterPro" id="IPR051172">
    <property type="entry name" value="Chlamydia_OmcB"/>
</dbReference>
<evidence type="ECO:0000313" key="5">
    <source>
        <dbReference type="Proteomes" id="UP000567293"/>
    </source>
</evidence>
<dbReference type="Gene3D" id="2.60.40.10">
    <property type="entry name" value="Immunoglobulins"/>
    <property type="match status" value="2"/>
</dbReference>
<dbReference type="PANTHER" id="PTHR34819">
    <property type="entry name" value="LARGE CYSTEINE-RICH PERIPLASMIC PROTEIN OMCB"/>
    <property type="match status" value="1"/>
</dbReference>
<sequence>MTATVAGVATPANFSLTNTAGTAASITATSGTPQSATINTAFAAPLVATVKDVGGNPVAGVTVTFSAPSTGASGSFAGGINTAVTNASGVATSAVFTANGTAGSYTVTASVAGVATPANFALTNTAPGTADLELTKRGSPNPVTVGRNLTYMLTVKNSGPAQATHVTITDTLPERVSFVPRLSSSSCELTRGSVVTCKIGSIAADEKAIAIIVVKPTKAAHGRITNRGTVSADQTDPTPADNSAAETTTVRHGPPVRPSISPTVRQ</sequence>
<dbReference type="NCBIfam" id="TIGR01451">
    <property type="entry name" value="B_ant_repeat"/>
    <property type="match status" value="1"/>
</dbReference>
<comment type="caution">
    <text evidence="4">The sequence shown here is derived from an EMBL/GenBank/DDBJ whole genome shotgun (WGS) entry which is preliminary data.</text>
</comment>
<accession>A0A7V8NWL2</accession>
<dbReference type="InterPro" id="IPR001434">
    <property type="entry name" value="OmcB-like_DUF11"/>
</dbReference>
<feature type="compositionally biased region" description="Polar residues" evidence="2">
    <location>
        <begin position="226"/>
        <end position="250"/>
    </location>
</feature>
<dbReference type="Proteomes" id="UP000567293">
    <property type="component" value="Unassembled WGS sequence"/>
</dbReference>
<comment type="similarity">
    <text evidence="1">Belongs to the intimin/invasin family.</text>
</comment>
<dbReference type="SMART" id="SM00634">
    <property type="entry name" value="BID_1"/>
    <property type="match status" value="1"/>
</dbReference>